<comment type="similarity">
    <text evidence="8">Belongs to the tRNA nucleotidyltransferase/poly(A) polymerase family.</text>
</comment>
<evidence type="ECO:0000256" key="7">
    <source>
        <dbReference type="ARBA" id="ARBA00022842"/>
    </source>
</evidence>
<dbReference type="RefSeq" id="WP_076979866.1">
    <property type="nucleotide sequence ID" value="NZ_CP019124.1"/>
</dbReference>
<evidence type="ECO:0000313" key="10">
    <source>
        <dbReference type="Proteomes" id="UP000187266"/>
    </source>
</evidence>
<keyword evidence="10" id="KW-1185">Reference proteome</keyword>
<dbReference type="EMBL" id="CP019124">
    <property type="protein sequence ID" value="APX89845.1"/>
    <property type="molecule type" value="Genomic_DNA"/>
</dbReference>
<sequence>MTRLDAPWMRDPGALRVMGALADGGKRAWFVGGCVRNTLLGAPVGDIDIATDATPAQVSDLAARAGLKPVPTGEDHGTITVVAEGAGYEVTTLRRDVATDGRRAVVAFSTDIAEDARRRDFTMNALYAGPDGTIFDPVGGMADLRARRFRFIGEPQQRIREDFLRILRLFRFHAWYGDPAQGIDPEGLAAAAELADGLEQLSRERVGGELMRLLGAPDPAPSVATMQQAGILSRVLPGADARQLALLVHLEGTAGQGPDAVRRLALIADEDGAGTLRLSRADSRRHALLRDLAGRGSAPAADAYRHGAQAALDASLIRAAMLESPLPADLADKVAEGGNARFPVSAQDLMPAYSGAALGQRLHQLEEAWIASGFTLGREALLALD</sequence>
<dbReference type="OrthoDB" id="9805698at2"/>
<dbReference type="GO" id="GO:0046872">
    <property type="term" value="F:metal ion binding"/>
    <property type="evidence" value="ECO:0007669"/>
    <property type="project" value="UniProtKB-KW"/>
</dbReference>
<dbReference type="InterPro" id="IPR002646">
    <property type="entry name" value="PolA_pol_head_dom"/>
</dbReference>
<evidence type="ECO:0000256" key="3">
    <source>
        <dbReference type="ARBA" id="ARBA00022694"/>
    </source>
</evidence>
<dbReference type="STRING" id="1267768.BV394_09050"/>
<proteinExistence type="inferred from homology"/>
<dbReference type="InterPro" id="IPR050264">
    <property type="entry name" value="Bact_CCA-adding_enz_type3_sf"/>
</dbReference>
<dbReference type="Gene3D" id="3.30.460.10">
    <property type="entry name" value="Beta Polymerase, domain 2"/>
    <property type="match status" value="1"/>
</dbReference>
<dbReference type="SUPFAM" id="SSF81891">
    <property type="entry name" value="Poly A polymerase C-terminal region-like"/>
    <property type="match status" value="1"/>
</dbReference>
<dbReference type="Pfam" id="PF01743">
    <property type="entry name" value="PolyA_pol"/>
    <property type="match status" value="1"/>
</dbReference>
<keyword evidence="4" id="KW-0548">Nucleotidyltransferase</keyword>
<protein>
    <submittedName>
        <fullName evidence="9">CCA tRNA nucleotidyltransferase</fullName>
    </submittedName>
</protein>
<dbReference type="Gene3D" id="1.10.3090.10">
    <property type="entry name" value="cca-adding enzyme, domain 2"/>
    <property type="match status" value="1"/>
</dbReference>
<evidence type="ECO:0000313" key="9">
    <source>
        <dbReference type="EMBL" id="APX89845.1"/>
    </source>
</evidence>
<dbReference type="InterPro" id="IPR043519">
    <property type="entry name" value="NT_sf"/>
</dbReference>
<keyword evidence="5" id="KW-0479">Metal-binding</keyword>
<gene>
    <name evidence="9" type="ORF">BV394_09050</name>
</gene>
<dbReference type="PANTHER" id="PTHR46173:SF1">
    <property type="entry name" value="CCA TRNA NUCLEOTIDYLTRANSFERASE 1, MITOCHONDRIAL"/>
    <property type="match status" value="1"/>
</dbReference>
<keyword evidence="3" id="KW-0819">tRNA processing</keyword>
<accession>A0A2M9DB98</accession>
<dbReference type="Proteomes" id="UP000187266">
    <property type="component" value="Chromosome"/>
</dbReference>
<accession>A0A1U7DIU5</accession>
<dbReference type="SUPFAM" id="SSF81301">
    <property type="entry name" value="Nucleotidyltransferase"/>
    <property type="match status" value="1"/>
</dbReference>
<evidence type="ECO:0000256" key="6">
    <source>
        <dbReference type="ARBA" id="ARBA00022741"/>
    </source>
</evidence>
<name>A0A1U7DIU5_9RHOB</name>
<dbReference type="CDD" id="cd05398">
    <property type="entry name" value="NT_ClassII-CCAase"/>
    <property type="match status" value="1"/>
</dbReference>
<dbReference type="Pfam" id="PF12627">
    <property type="entry name" value="PolyA_pol_RNAbd"/>
    <property type="match status" value="1"/>
</dbReference>
<keyword evidence="6" id="KW-0547">Nucleotide-binding</keyword>
<organism evidence="9 10">
    <name type="scientific">Brevirhabdus pacifica</name>
    <dbReference type="NCBI Taxonomy" id="1267768"/>
    <lineage>
        <taxon>Bacteria</taxon>
        <taxon>Pseudomonadati</taxon>
        <taxon>Pseudomonadota</taxon>
        <taxon>Alphaproteobacteria</taxon>
        <taxon>Rhodobacterales</taxon>
        <taxon>Paracoccaceae</taxon>
        <taxon>Brevirhabdus</taxon>
    </lineage>
</organism>
<evidence type="ECO:0000256" key="1">
    <source>
        <dbReference type="ARBA" id="ARBA00001946"/>
    </source>
</evidence>
<dbReference type="PANTHER" id="PTHR46173">
    <property type="entry name" value="CCA TRNA NUCLEOTIDYLTRANSFERASE 1, MITOCHONDRIAL"/>
    <property type="match status" value="1"/>
</dbReference>
<evidence type="ECO:0000256" key="4">
    <source>
        <dbReference type="ARBA" id="ARBA00022695"/>
    </source>
</evidence>
<evidence type="ECO:0000256" key="5">
    <source>
        <dbReference type="ARBA" id="ARBA00022723"/>
    </source>
</evidence>
<comment type="cofactor">
    <cofactor evidence="1">
        <name>Mg(2+)</name>
        <dbReference type="ChEBI" id="CHEBI:18420"/>
    </cofactor>
</comment>
<dbReference type="GO" id="GO:0016779">
    <property type="term" value="F:nucleotidyltransferase activity"/>
    <property type="evidence" value="ECO:0007669"/>
    <property type="project" value="UniProtKB-KW"/>
</dbReference>
<dbReference type="GO" id="GO:0000049">
    <property type="term" value="F:tRNA binding"/>
    <property type="evidence" value="ECO:0007669"/>
    <property type="project" value="TreeGrafter"/>
</dbReference>
<dbReference type="GO" id="GO:0000166">
    <property type="term" value="F:nucleotide binding"/>
    <property type="evidence" value="ECO:0007669"/>
    <property type="project" value="UniProtKB-KW"/>
</dbReference>
<keyword evidence="7" id="KW-0460">Magnesium</keyword>
<dbReference type="AlphaFoldDB" id="A0A1U7DIU5"/>
<evidence type="ECO:0000256" key="8">
    <source>
        <dbReference type="RuleBase" id="RU003953"/>
    </source>
</evidence>
<dbReference type="GO" id="GO:0008033">
    <property type="term" value="P:tRNA processing"/>
    <property type="evidence" value="ECO:0007669"/>
    <property type="project" value="UniProtKB-KW"/>
</dbReference>
<keyword evidence="2 8" id="KW-0808">Transferase</keyword>
<dbReference type="InterPro" id="IPR032828">
    <property type="entry name" value="PolyA_RNA-bd"/>
</dbReference>
<keyword evidence="8" id="KW-0694">RNA-binding</keyword>
<reference evidence="9 10" key="1">
    <citation type="submission" date="2017-01" db="EMBL/GenBank/DDBJ databases">
        <title>Genomic analysis of Xuhuaishuia manganoxidans DY6-4.</title>
        <authorList>
            <person name="Wang X."/>
        </authorList>
    </citation>
    <scope>NUCLEOTIDE SEQUENCE [LARGE SCALE GENOMIC DNA]</scope>
    <source>
        <strain evidence="9 10">DY6-4</strain>
    </source>
</reference>
<evidence type="ECO:0000256" key="2">
    <source>
        <dbReference type="ARBA" id="ARBA00022679"/>
    </source>
</evidence>